<evidence type="ECO:0000313" key="4">
    <source>
        <dbReference type="Proteomes" id="UP000062519"/>
    </source>
</evidence>
<gene>
    <name evidence="3" type="ORF">WS70_07025</name>
</gene>
<evidence type="ECO:0000256" key="1">
    <source>
        <dbReference type="SAM" id="MobiDB-lite"/>
    </source>
</evidence>
<feature type="transmembrane region" description="Helical" evidence="2">
    <location>
        <begin position="45"/>
        <end position="64"/>
    </location>
</feature>
<keyword evidence="2" id="KW-0812">Transmembrane</keyword>
<dbReference type="Proteomes" id="UP000062519">
    <property type="component" value="Chromosome 1"/>
</dbReference>
<feature type="transmembrane region" description="Helical" evidence="2">
    <location>
        <begin position="7"/>
        <end position="25"/>
    </location>
</feature>
<protein>
    <recommendedName>
        <fullName evidence="5">Transmembrane protein</fullName>
    </recommendedName>
</protein>
<name>A0A1B4FD54_9BURK</name>
<organism evidence="3 4">
    <name type="scientific">Burkholderia mayonis</name>
    <dbReference type="NCBI Taxonomy" id="1385591"/>
    <lineage>
        <taxon>Bacteria</taxon>
        <taxon>Pseudomonadati</taxon>
        <taxon>Pseudomonadota</taxon>
        <taxon>Betaproteobacteria</taxon>
        <taxon>Burkholderiales</taxon>
        <taxon>Burkholderiaceae</taxon>
        <taxon>Burkholderia</taxon>
        <taxon>pseudomallei group</taxon>
    </lineage>
</organism>
<feature type="transmembrane region" description="Helical" evidence="2">
    <location>
        <begin position="106"/>
        <end position="127"/>
    </location>
</feature>
<reference evidence="3 4" key="1">
    <citation type="submission" date="2015-12" db="EMBL/GenBank/DDBJ databases">
        <title>Diversity of Burkholderia near neighbor genomes.</title>
        <authorList>
            <person name="Sahl J."/>
            <person name="Wagner D."/>
            <person name="Keim P."/>
        </authorList>
    </citation>
    <scope>NUCLEOTIDE SEQUENCE [LARGE SCALE GENOMIC DNA]</scope>
    <source>
        <strain evidence="3 4">BDU6</strain>
    </source>
</reference>
<dbReference type="EMBL" id="CP013386">
    <property type="protein sequence ID" value="AOJ01610.1"/>
    <property type="molecule type" value="Genomic_DNA"/>
</dbReference>
<proteinExistence type="predicted"/>
<dbReference type="KEGG" id="buu:WS70_07025"/>
<dbReference type="AlphaFoldDB" id="A0A1B4FD54"/>
<sequence length="218" mass="21818">MKPLLRAVLLIDAVLLAGFGLLFVLTPWKALYDALQLVTVDPAMVGQAFGIALLGLAWLSMHAAFNGDLTAGVARAVGHVNWLTGVVTLVWLLAIRSPQLSAFGQFVSVVAGAVLLVIGFGGVRLAAVVRRREKAQAADARVASKRAAEPAVTPSAAARIEPSVSRAGVATGATSAASATGASAPPPAGAGAASAVSAERAGAVTSDVGDAARPPSQP</sequence>
<accession>A0A1B4FD54</accession>
<evidence type="ECO:0000313" key="3">
    <source>
        <dbReference type="EMBL" id="AOJ01610.1"/>
    </source>
</evidence>
<keyword evidence="4" id="KW-1185">Reference proteome</keyword>
<evidence type="ECO:0008006" key="5">
    <source>
        <dbReference type="Google" id="ProtNLM"/>
    </source>
</evidence>
<feature type="region of interest" description="Disordered" evidence="1">
    <location>
        <begin position="171"/>
        <end position="196"/>
    </location>
</feature>
<keyword evidence="2" id="KW-0472">Membrane</keyword>
<evidence type="ECO:0000256" key="2">
    <source>
        <dbReference type="SAM" id="Phobius"/>
    </source>
</evidence>
<feature type="transmembrane region" description="Helical" evidence="2">
    <location>
        <begin position="76"/>
        <end position="94"/>
    </location>
</feature>
<dbReference type="RefSeq" id="WP_059597123.1">
    <property type="nucleotide sequence ID" value="NZ_CP013386.1"/>
</dbReference>
<keyword evidence="2" id="KW-1133">Transmembrane helix</keyword>